<gene>
    <name evidence="2" type="ORF">GA0111570_1253</name>
</gene>
<proteinExistence type="predicted"/>
<keyword evidence="3" id="KW-1185">Reference proteome</keyword>
<evidence type="ECO:0000259" key="1">
    <source>
        <dbReference type="Pfam" id="PF08937"/>
    </source>
</evidence>
<evidence type="ECO:0000313" key="2">
    <source>
        <dbReference type="EMBL" id="SDC10147.1"/>
    </source>
</evidence>
<dbReference type="STRING" id="1577474.GA0111570_1253"/>
<dbReference type="Proteomes" id="UP000199086">
    <property type="component" value="Unassembled WGS sequence"/>
</dbReference>
<accession>A0A1G6IUG4</accession>
<protein>
    <recommendedName>
        <fullName evidence="1">Thoeris protein ThsB TIR-like domain-containing protein</fullName>
    </recommendedName>
</protein>
<dbReference type="AlphaFoldDB" id="A0A1G6IUG4"/>
<sequence>MSYRNKTYVAFASEDIRCYRLMEAWRENAKIDFQFYDAHGLYISRDTSRPETIKRNLRERMKNAKQIVLLGSSNGKRKGGDGASFLAYEVQVMMEFSLPIVVANLGGSRNVERTLIPAPLLNANYYTESVSFQPKIIKYALDYYVPQYATGKNSGPHYYTSAVYTSLGL</sequence>
<dbReference type="Gene3D" id="3.40.50.11200">
    <property type="match status" value="1"/>
</dbReference>
<evidence type="ECO:0000313" key="3">
    <source>
        <dbReference type="Proteomes" id="UP000199086"/>
    </source>
</evidence>
<dbReference type="Pfam" id="PF08937">
    <property type="entry name" value="ThsB_TIR"/>
    <property type="match status" value="1"/>
</dbReference>
<feature type="domain" description="Thoeris protein ThsB TIR-like" evidence="1">
    <location>
        <begin position="8"/>
        <end position="77"/>
    </location>
</feature>
<organism evidence="2 3">
    <name type="scientific">Raineyella antarctica</name>
    <dbReference type="NCBI Taxonomy" id="1577474"/>
    <lineage>
        <taxon>Bacteria</taxon>
        <taxon>Bacillati</taxon>
        <taxon>Actinomycetota</taxon>
        <taxon>Actinomycetes</taxon>
        <taxon>Propionibacteriales</taxon>
        <taxon>Propionibacteriaceae</taxon>
        <taxon>Raineyella</taxon>
    </lineage>
</organism>
<dbReference type="RefSeq" id="WP_092613874.1">
    <property type="nucleotide sequence ID" value="NZ_FMYF01000025.1"/>
</dbReference>
<name>A0A1G6IUG4_9ACTN</name>
<dbReference type="OrthoDB" id="2218415at2"/>
<dbReference type="EMBL" id="FMYF01000025">
    <property type="protein sequence ID" value="SDC10147.1"/>
    <property type="molecule type" value="Genomic_DNA"/>
</dbReference>
<dbReference type="InterPro" id="IPR015032">
    <property type="entry name" value="ThsB__TIR-like_domain"/>
</dbReference>
<reference evidence="2 3" key="1">
    <citation type="submission" date="2016-06" db="EMBL/GenBank/DDBJ databases">
        <authorList>
            <person name="Olsen C.W."/>
            <person name="Carey S."/>
            <person name="Hinshaw L."/>
            <person name="Karasin A.I."/>
        </authorList>
    </citation>
    <scope>NUCLEOTIDE SEQUENCE [LARGE SCALE GENOMIC DNA]</scope>
    <source>
        <strain evidence="2 3">LZ-22</strain>
    </source>
</reference>